<name>A0ABN3V801_9PSEU</name>
<evidence type="ECO:0000313" key="1">
    <source>
        <dbReference type="EMBL" id="GAA2779365.1"/>
    </source>
</evidence>
<proteinExistence type="predicted"/>
<dbReference type="PANTHER" id="PTHR42305:SF1">
    <property type="entry name" value="MEMBRANE PROTEIN RV1733C-RELATED"/>
    <property type="match status" value="1"/>
</dbReference>
<sequence>MRAGRDSELRRLLRRVWPGANPMRRRTDWFEPCALLGVVLVVVLAVVLALTASQAVLADRLAAVQREEADRRPVAATVLADVREPGSDSRSVAVRWGEPPDEHFAVIRLPAQARPGPTLPIWLGPDGRLAPPPATRAGATQAAGTTGATVLLGSLALVGAGYGLARWLVVRKRLAAWGEEWEWIEPRWRDRMT</sequence>
<evidence type="ECO:0000313" key="2">
    <source>
        <dbReference type="Proteomes" id="UP001500979"/>
    </source>
</evidence>
<protein>
    <recommendedName>
        <fullName evidence="3">Transmembrane protein</fullName>
    </recommendedName>
</protein>
<gene>
    <name evidence="1" type="ORF">GCM10010470_11290</name>
</gene>
<evidence type="ECO:0008006" key="3">
    <source>
        <dbReference type="Google" id="ProtNLM"/>
    </source>
</evidence>
<comment type="caution">
    <text evidence="1">The sequence shown here is derived from an EMBL/GenBank/DDBJ whole genome shotgun (WGS) entry which is preliminary data.</text>
</comment>
<reference evidence="1 2" key="1">
    <citation type="journal article" date="2019" name="Int. J. Syst. Evol. Microbiol.">
        <title>The Global Catalogue of Microorganisms (GCM) 10K type strain sequencing project: providing services to taxonomists for standard genome sequencing and annotation.</title>
        <authorList>
            <consortium name="The Broad Institute Genomics Platform"/>
            <consortium name="The Broad Institute Genome Sequencing Center for Infectious Disease"/>
            <person name="Wu L."/>
            <person name="Ma J."/>
        </authorList>
    </citation>
    <scope>NUCLEOTIDE SEQUENCE [LARGE SCALE GENOMIC DNA]</scope>
    <source>
        <strain evidence="1 2">JCM 9383</strain>
    </source>
</reference>
<organism evidence="1 2">
    <name type="scientific">Saccharopolyspora taberi</name>
    <dbReference type="NCBI Taxonomy" id="60895"/>
    <lineage>
        <taxon>Bacteria</taxon>
        <taxon>Bacillati</taxon>
        <taxon>Actinomycetota</taxon>
        <taxon>Actinomycetes</taxon>
        <taxon>Pseudonocardiales</taxon>
        <taxon>Pseudonocardiaceae</taxon>
        <taxon>Saccharopolyspora</taxon>
    </lineage>
</organism>
<dbReference type="EMBL" id="BAAAUX010000005">
    <property type="protein sequence ID" value="GAA2779365.1"/>
    <property type="molecule type" value="Genomic_DNA"/>
</dbReference>
<accession>A0ABN3V801</accession>
<dbReference type="PANTHER" id="PTHR42305">
    <property type="entry name" value="MEMBRANE PROTEIN RV1733C-RELATED"/>
    <property type="match status" value="1"/>
</dbReference>
<dbReference type="Proteomes" id="UP001500979">
    <property type="component" value="Unassembled WGS sequence"/>
</dbReference>
<keyword evidence="2" id="KW-1185">Reference proteome</keyword>
<dbReference type="InterPro" id="IPR039708">
    <property type="entry name" value="MT1774/Rv1733c-like"/>
</dbReference>